<keyword evidence="1" id="KW-1133">Transmembrane helix</keyword>
<keyword evidence="3" id="KW-1185">Reference proteome</keyword>
<gene>
    <name evidence="2" type="ORF">CWI78_12470</name>
</gene>
<keyword evidence="1" id="KW-0812">Transmembrane</keyword>
<evidence type="ECO:0008006" key="4">
    <source>
        <dbReference type="Google" id="ProtNLM"/>
    </source>
</evidence>
<organism evidence="2 3">
    <name type="scientific">Idiomarina ramblicola</name>
    <dbReference type="NCBI Taxonomy" id="263724"/>
    <lineage>
        <taxon>Bacteria</taxon>
        <taxon>Pseudomonadati</taxon>
        <taxon>Pseudomonadota</taxon>
        <taxon>Gammaproteobacteria</taxon>
        <taxon>Alteromonadales</taxon>
        <taxon>Idiomarinaceae</taxon>
        <taxon>Idiomarina</taxon>
    </lineage>
</organism>
<dbReference type="PANTHER" id="PTHR34219">
    <property type="entry name" value="IRON-REGULATED INNER MEMBRANE PROTEIN-RELATED"/>
    <property type="match status" value="1"/>
</dbReference>
<name>A0A432YST4_9GAMM</name>
<evidence type="ECO:0000256" key="1">
    <source>
        <dbReference type="SAM" id="Phobius"/>
    </source>
</evidence>
<evidence type="ECO:0000313" key="3">
    <source>
        <dbReference type="Proteomes" id="UP000288058"/>
    </source>
</evidence>
<protein>
    <recommendedName>
        <fullName evidence="4">Peptidase</fullName>
    </recommendedName>
</protein>
<keyword evidence="1" id="KW-0472">Membrane</keyword>
<reference evidence="3" key="1">
    <citation type="journal article" date="2018" name="Front. Microbiol.">
        <title>Genome-Based Analysis Reveals the Taxonomy and Diversity of the Family Idiomarinaceae.</title>
        <authorList>
            <person name="Liu Y."/>
            <person name="Lai Q."/>
            <person name="Shao Z."/>
        </authorList>
    </citation>
    <scope>NUCLEOTIDE SEQUENCE [LARGE SCALE GENOMIC DNA]</scope>
    <source>
        <strain evidence="3">R22</strain>
    </source>
</reference>
<dbReference type="AlphaFoldDB" id="A0A432YST4"/>
<proteinExistence type="predicted"/>
<evidence type="ECO:0000313" key="2">
    <source>
        <dbReference type="EMBL" id="RUO64708.1"/>
    </source>
</evidence>
<accession>A0A432YST4</accession>
<feature type="transmembrane region" description="Helical" evidence="1">
    <location>
        <begin position="195"/>
        <end position="215"/>
    </location>
</feature>
<dbReference type="OrthoDB" id="9806195at2"/>
<comment type="caution">
    <text evidence="2">The sequence shown here is derived from an EMBL/GenBank/DDBJ whole genome shotgun (WGS) entry which is preliminary data.</text>
</comment>
<sequence>MRFMRKLHRWLSLIICIQVLIWLVSGLYFSWVGHQSLAAHDYFQPVPKKAIGSVFYPENALTERFDSIESLEIRSVAGTAQYVVTTTDTNKHYVNALTGEDWKTSVPMAAALARQSYNGPGVVEEVRAVTGSDEIVGWHKAGFKVTFSDDIATRAYIDAASGEVVDHRNSRWWLSDWMFRLHFMDYSGERDFNSLLNIVAATAALWFSLSGLILLSRSLKRRQLF</sequence>
<dbReference type="Pfam" id="PF03929">
    <property type="entry name" value="PepSY_TM"/>
    <property type="match status" value="1"/>
</dbReference>
<dbReference type="PANTHER" id="PTHR34219:SF6">
    <property type="entry name" value="BLR3280 PROTEIN"/>
    <property type="match status" value="1"/>
</dbReference>
<dbReference type="InterPro" id="IPR005625">
    <property type="entry name" value="PepSY-ass_TM"/>
</dbReference>
<dbReference type="EMBL" id="PIQC01000010">
    <property type="protein sequence ID" value="RUO64708.1"/>
    <property type="molecule type" value="Genomic_DNA"/>
</dbReference>
<dbReference type="Proteomes" id="UP000288058">
    <property type="component" value="Unassembled WGS sequence"/>
</dbReference>